<evidence type="ECO:0000256" key="1">
    <source>
        <dbReference type="SAM" id="MobiDB-lite"/>
    </source>
</evidence>
<feature type="compositionally biased region" description="Basic residues" evidence="1">
    <location>
        <begin position="1661"/>
        <end position="1670"/>
    </location>
</feature>
<feature type="compositionally biased region" description="Acidic residues" evidence="1">
    <location>
        <begin position="1675"/>
        <end position="1686"/>
    </location>
</feature>
<dbReference type="InterPro" id="IPR029308">
    <property type="entry name" value="FANCI_S1"/>
</dbReference>
<feature type="region of interest" description="Disordered" evidence="1">
    <location>
        <begin position="17"/>
        <end position="46"/>
    </location>
</feature>
<dbReference type="Pfam" id="PF14675">
    <property type="entry name" value="FANCI_S1"/>
    <property type="match status" value="1"/>
</dbReference>
<feature type="region of interest" description="Disordered" evidence="1">
    <location>
        <begin position="1328"/>
        <end position="1357"/>
    </location>
</feature>
<feature type="compositionally biased region" description="Basic and acidic residues" evidence="1">
    <location>
        <begin position="1783"/>
        <end position="1793"/>
    </location>
</feature>
<dbReference type="Pfam" id="PF14680">
    <property type="entry name" value="FANCI_HD2"/>
    <property type="match status" value="1"/>
</dbReference>
<feature type="compositionally biased region" description="Basic residues" evidence="1">
    <location>
        <begin position="1121"/>
        <end position="1140"/>
    </location>
</feature>
<protein>
    <submittedName>
        <fullName evidence="5">FANCI solenoid 1-domain-containing protein</fullName>
    </submittedName>
</protein>
<feature type="compositionally biased region" description="Acidic residues" evidence="1">
    <location>
        <begin position="1094"/>
        <end position="1117"/>
    </location>
</feature>
<dbReference type="GO" id="GO:0070182">
    <property type="term" value="F:DNA polymerase binding"/>
    <property type="evidence" value="ECO:0007669"/>
    <property type="project" value="TreeGrafter"/>
</dbReference>
<feature type="region of interest" description="Disordered" evidence="1">
    <location>
        <begin position="895"/>
        <end position="946"/>
    </location>
</feature>
<feature type="region of interest" description="Disordered" evidence="1">
    <location>
        <begin position="1086"/>
        <end position="1140"/>
    </location>
</feature>
<dbReference type="InterPro" id="IPR029315">
    <property type="entry name" value="FANCI_S2"/>
</dbReference>
<feature type="compositionally biased region" description="Acidic residues" evidence="1">
    <location>
        <begin position="1794"/>
        <end position="1819"/>
    </location>
</feature>
<reference evidence="5" key="1">
    <citation type="submission" date="2021-02" db="EMBL/GenBank/DDBJ databases">
        <title>First Annotated Genome of the Yellow-green Alga Tribonema minus.</title>
        <authorList>
            <person name="Mahan K.M."/>
        </authorList>
    </citation>
    <scope>NUCLEOTIDE SEQUENCE</scope>
    <source>
        <strain evidence="5">UTEX B ZZ1240</strain>
    </source>
</reference>
<feature type="domain" description="FANCI solenoid 2" evidence="3">
    <location>
        <begin position="468"/>
        <end position="633"/>
    </location>
</feature>
<feature type="compositionally biased region" description="Gly residues" evidence="1">
    <location>
        <begin position="1419"/>
        <end position="1428"/>
    </location>
</feature>
<feature type="domain" description="FANCI solenoid 1" evidence="2">
    <location>
        <begin position="110"/>
        <end position="343"/>
    </location>
</feature>
<sequence length="1819" mass="186154">MVDEDFIAHVLAAASAPPPTPLANATNTTLSQSCSAGSSGPPTQTKETNATALIRELDEHCDAADFFRPALLHPLSKRNPAEAVRYVGAVLAHSQTGARGTQRSTAGVLAAIGLVQRGFVEDRHARTLLEKCQGAINTLQPRAAPALVEKLLEPLTSGELAKATPASADAPSPAGFIASLDLLPKLLAAAAALGDARLLRSDGVSAAAEGLDGAAFAARAVDRVLRAPWPEACGVGLTRALGELPLDGAQLRAAAARALRHLRGAADLHTLPPLALQLLLLAARGDGAAREAVLAGVVRAFDGFNAAAAAADAREERGGVAIRSATAATAELLSVQGTVLLHCDGALRADHELAAAALRALRRDAAAAPRAARALSPFRLALLLTLVRVQRFSAAALDGVAAAIAEACAYARRRAACGWFDTAERTAAAMERRGGAEALADADAAPRDAILGALLRVVEWSGNWEFLLPSLKELGVKLMDLGRAPGKTAGGAHAASAHTAAAANDAALVGRALLRRAFEAHELAQRPIMEEVLSRVKGGASAAPNLYGHLQLLQDICGGAATAHLALSDHTGAIRDTLGYLGALPPRAAVGLLRALAAPLRLRPPLQDSAVLALRKALFSGVEETRITAAEGVVALLTLQGGGGGGSSGGGGGGDGNEDSWSFSQRERAGGGSVGGGCAFTVAEGLGLLRRCLAQQAVVRSRLYTGLVAALRDGNCSVLGLPVVEMLAGHLRRFMGPAADAPLLLRKAVDDARGIAEPLPHLIAALSAMRAIAAAAGSSSGGSSSGSGAGGDPLAAALSTVAADMAALARNLAALDPAEYGIAAHKSFAAGDRAGRGNLAVAALLVGCCEALMADALRNGAGDAEGALRTVLSLAAQRSAVIEVVRGELCGSGDKAKGGKGKGAKGGGKGTGKGKKQSKAVDAEDEEGNAPAAAQHAPPAAAAVPHGPAFSATSPFALTLQPHALPCLGPRFVTAMLAVLNSGGSSNGSAGDDMEIEVEVGGSSAVRRARADAPLQRLVLETARAHLRALRSNAGTPAGQVDGYGTKAPASQTEAAAGAGAAAAAVCAELAPLLLREARRQLAAQEAVQRAAEEAEGGDGDGGSDGDEIGDDDDEEDGPAKKKAKGKGKPKGAKKAQKKKKQDNLAELALTCFEECITVCAATAPTPQDGAQRVLAALEAAHGGDAAAAAAAADGEEDHDAPPLQAHALQLVKLLGDVVNDSGATPAAAQAVARAAAAVCALLPHCDPNAAAPSTGSSSASASSAQGALDAFVKAVTALCAATRTKNPGVARALLRLLLRAHLTAGSIKGDIVHLKLINKQLVDHLGPRERDEEGGSDGESAAAAAKESGKGARRLPPNAAELRILTHTTAQAAAEAALEALEECTAGCELAAVVLAREMALSKGAAASPAADSEGDDGGGGGGGGDASDGESKDDDLEELDDDGFRVKVDAVDSRENYLAVRIRLLLEAAEPLLRALLPARSTERLLAVIFRIFKVLGRILKARIAARRMWVLRQMHTLLVTKAAFCRPLQECLGAVGSSDQRCARRMPELVGQLTRCDSLAQQLAAAARFAGARRWDARNTARDFKLDHSEIVKEVGRARNTARDFKLDHSEIVKKWDAHNTARDFKLVHSETVKVQEDNSMRAAAAKDAAKAKAAGSAKKRKAKSKAKVVDSDEEGEGSEPEEVPNKKRKHAQAAAPKQAKRPNAASRSAAAKRRAAAADTEDQAIMSLSVDNEDNEDNSRGNDDSGGGGGMSDGDAEVVGSGSDGGEVEADGDETDVENDGRPPARTLREEEEEEQEEEEEEEEIEDDEETMDYQ</sequence>
<dbReference type="PANTHER" id="PTHR21818">
    <property type="entry name" value="BC025462 PROTEIN"/>
    <property type="match status" value="1"/>
</dbReference>
<dbReference type="EMBL" id="JAFCMP010000501">
    <property type="protein sequence ID" value="KAG5179069.1"/>
    <property type="molecule type" value="Genomic_DNA"/>
</dbReference>
<dbReference type="PANTHER" id="PTHR21818:SF0">
    <property type="entry name" value="FANCONI ANEMIA GROUP I PROTEIN"/>
    <property type="match status" value="1"/>
</dbReference>
<evidence type="ECO:0000313" key="5">
    <source>
        <dbReference type="EMBL" id="KAG5179069.1"/>
    </source>
</evidence>
<dbReference type="Proteomes" id="UP000664859">
    <property type="component" value="Unassembled WGS sequence"/>
</dbReference>
<evidence type="ECO:0000313" key="6">
    <source>
        <dbReference type="Proteomes" id="UP000664859"/>
    </source>
</evidence>
<name>A0A835YPY5_9STRA</name>
<feature type="compositionally biased region" description="Low complexity" evidence="1">
    <location>
        <begin position="1696"/>
        <end position="1713"/>
    </location>
</feature>
<organism evidence="5 6">
    <name type="scientific">Tribonema minus</name>
    <dbReference type="NCBI Taxonomy" id="303371"/>
    <lineage>
        <taxon>Eukaryota</taxon>
        <taxon>Sar</taxon>
        <taxon>Stramenopiles</taxon>
        <taxon>Ochrophyta</taxon>
        <taxon>PX clade</taxon>
        <taxon>Xanthophyceae</taxon>
        <taxon>Tribonematales</taxon>
        <taxon>Tribonemataceae</taxon>
        <taxon>Tribonema</taxon>
    </lineage>
</organism>
<feature type="compositionally biased region" description="Low complexity" evidence="1">
    <location>
        <begin position="22"/>
        <end position="31"/>
    </location>
</feature>
<evidence type="ECO:0000259" key="4">
    <source>
        <dbReference type="Pfam" id="PF14680"/>
    </source>
</evidence>
<keyword evidence="6" id="KW-1185">Reference proteome</keyword>
<feature type="compositionally biased region" description="Polar residues" evidence="1">
    <location>
        <begin position="32"/>
        <end position="46"/>
    </location>
</feature>
<feature type="compositionally biased region" description="Gly residues" evidence="1">
    <location>
        <begin position="644"/>
        <end position="655"/>
    </location>
</feature>
<comment type="caution">
    <text evidence="5">The sequence shown here is derived from an EMBL/GenBank/DDBJ whole genome shotgun (WGS) entry which is preliminary data.</text>
</comment>
<feature type="compositionally biased region" description="Acidic residues" evidence="1">
    <location>
        <begin position="1429"/>
        <end position="1440"/>
    </location>
</feature>
<feature type="region of interest" description="Disordered" evidence="1">
    <location>
        <begin position="1408"/>
        <end position="1440"/>
    </location>
</feature>
<feature type="region of interest" description="Disordered" evidence="1">
    <location>
        <begin position="644"/>
        <end position="673"/>
    </location>
</feature>
<feature type="compositionally biased region" description="Acidic residues" evidence="1">
    <location>
        <begin position="1770"/>
        <end position="1782"/>
    </location>
</feature>
<feature type="region of interest" description="Disordered" evidence="1">
    <location>
        <begin position="1655"/>
        <end position="1819"/>
    </location>
</feature>
<accession>A0A835YPY5</accession>
<dbReference type="OrthoDB" id="195089at2759"/>
<dbReference type="GO" id="GO:0006281">
    <property type="term" value="P:DNA repair"/>
    <property type="evidence" value="ECO:0007669"/>
    <property type="project" value="InterPro"/>
</dbReference>
<proteinExistence type="predicted"/>
<dbReference type="InterPro" id="IPR026171">
    <property type="entry name" value="FANCI"/>
</dbReference>
<evidence type="ECO:0000259" key="3">
    <source>
        <dbReference type="Pfam" id="PF14676"/>
    </source>
</evidence>
<feature type="compositionally biased region" description="Low complexity" evidence="1">
    <location>
        <begin position="930"/>
        <end position="946"/>
    </location>
</feature>
<gene>
    <name evidence="5" type="ORF">JKP88DRAFT_350069</name>
</gene>
<dbReference type="Pfam" id="PF14676">
    <property type="entry name" value="FANCI_S2"/>
    <property type="match status" value="1"/>
</dbReference>
<feature type="domain" description="FANCI helical" evidence="4">
    <location>
        <begin position="684"/>
        <end position="857"/>
    </location>
</feature>
<evidence type="ECO:0000259" key="2">
    <source>
        <dbReference type="Pfam" id="PF14675"/>
    </source>
</evidence>
<dbReference type="InterPro" id="IPR029312">
    <property type="entry name" value="FANCI_HD2"/>
</dbReference>